<proteinExistence type="predicted"/>
<dbReference type="Pfam" id="PF26337">
    <property type="entry name" value="Gtf3_C"/>
    <property type="match status" value="1"/>
</dbReference>
<keyword evidence="5" id="KW-1185">Reference proteome</keyword>
<evidence type="ECO:0000313" key="4">
    <source>
        <dbReference type="EMBL" id="RRD92233.1"/>
    </source>
</evidence>
<organism evidence="4 5">
    <name type="scientific">Prevotella heparinolytica</name>
    <dbReference type="NCBI Taxonomy" id="28113"/>
    <lineage>
        <taxon>Bacteria</taxon>
        <taxon>Pseudomonadati</taxon>
        <taxon>Bacteroidota</taxon>
        <taxon>Bacteroidia</taxon>
        <taxon>Bacteroidales</taxon>
        <taxon>Bacteroidaceae</taxon>
        <taxon>Bacteroides</taxon>
    </lineage>
</organism>
<dbReference type="InterPro" id="IPR058592">
    <property type="entry name" value="Gtf3_C"/>
</dbReference>
<name>A0A3P2AF21_9BACE</name>
<sequence length="334" mass="38241">MNYFIAIQSANKAKNDIDDIVEGMGFRNLTPTRKQNGMMARFTAKVCGVARILTKMKRGDILFLQYPMKKFYKTACVFAHLKGAKVVTVIHDLGAFRRHKLTPEQENIRLSRTDFIIVHNEEMKKYLLRHGCRLPLHCLGIFDYLSQAEPARYATPHHPRSVVYAGGLGRWRNEFLYKLDPHIRNWTLDIYGKGLEEAYAKDWQHIAYHGFLNSEEFVNRVEADFGLVWDGDSIDECSGNWGEYLRINNPHKTSFYLRSGLPVIVWSQAAMAPFVLKHRIGMAVDSLGDIDNALDALTEEEYGVMKENALKMGRQLGEGCFIKQALDEAFSTLK</sequence>
<accession>A0A3P2AF21</accession>
<gene>
    <name evidence="4" type="ORF">EII33_04975</name>
</gene>
<feature type="domain" description="Glucosyltransferase 3-like N-terminal" evidence="2">
    <location>
        <begin position="8"/>
        <end position="139"/>
    </location>
</feature>
<keyword evidence="1 4" id="KW-0808">Transferase</keyword>
<evidence type="ECO:0000259" key="2">
    <source>
        <dbReference type="Pfam" id="PF26334"/>
    </source>
</evidence>
<dbReference type="Gene3D" id="3.40.50.2000">
    <property type="entry name" value="Glycogen Phosphorylase B"/>
    <property type="match status" value="2"/>
</dbReference>
<dbReference type="GO" id="GO:0016740">
    <property type="term" value="F:transferase activity"/>
    <property type="evidence" value="ECO:0007669"/>
    <property type="project" value="UniProtKB-KW"/>
</dbReference>
<protein>
    <submittedName>
        <fullName evidence="4">Galactofuranosyltransferase</fullName>
    </submittedName>
</protein>
<evidence type="ECO:0000256" key="1">
    <source>
        <dbReference type="ARBA" id="ARBA00022679"/>
    </source>
</evidence>
<evidence type="ECO:0000313" key="5">
    <source>
        <dbReference type="Proteomes" id="UP000279562"/>
    </source>
</evidence>
<feature type="domain" description="Glucosyltransferase 3-like C-terminal" evidence="3">
    <location>
        <begin position="162"/>
        <end position="329"/>
    </location>
</feature>
<dbReference type="RefSeq" id="WP_125238766.1">
    <property type="nucleotide sequence ID" value="NZ_RQYF01000013.1"/>
</dbReference>
<dbReference type="SUPFAM" id="SSF53756">
    <property type="entry name" value="UDP-Glycosyltransferase/glycogen phosphorylase"/>
    <property type="match status" value="1"/>
</dbReference>
<reference evidence="4 5" key="1">
    <citation type="submission" date="2018-11" db="EMBL/GenBank/DDBJ databases">
        <title>Genomes From Bacteria Associated with the Canine Oral Cavity: a Test Case for Automated Genome-Based Taxonomic Assignment.</title>
        <authorList>
            <person name="Coil D.A."/>
            <person name="Jospin G."/>
            <person name="Darling A.E."/>
            <person name="Wallis C."/>
            <person name="Davis I.J."/>
            <person name="Harris S."/>
            <person name="Eisen J.A."/>
            <person name="Holcombe L.J."/>
            <person name="O'Flynn C."/>
        </authorList>
    </citation>
    <scope>NUCLEOTIDE SEQUENCE [LARGE SCALE GENOMIC DNA]</scope>
    <source>
        <strain evidence="4 5">OH1047_COT-310</strain>
    </source>
</reference>
<comment type="caution">
    <text evidence="4">The sequence shown here is derived from an EMBL/GenBank/DDBJ whole genome shotgun (WGS) entry which is preliminary data.</text>
</comment>
<dbReference type="Proteomes" id="UP000279562">
    <property type="component" value="Unassembled WGS sequence"/>
</dbReference>
<evidence type="ECO:0000259" key="3">
    <source>
        <dbReference type="Pfam" id="PF26337"/>
    </source>
</evidence>
<dbReference type="PIRSF" id="PIRSF007023">
    <property type="entry name" value="UDP-Galf_transf"/>
    <property type="match status" value="1"/>
</dbReference>
<dbReference type="EMBL" id="RQYF01000013">
    <property type="protein sequence ID" value="RRD92233.1"/>
    <property type="molecule type" value="Genomic_DNA"/>
</dbReference>
<dbReference type="Pfam" id="PF26334">
    <property type="entry name" value="Gtf3_N"/>
    <property type="match status" value="1"/>
</dbReference>
<dbReference type="AlphaFoldDB" id="A0A3P2AF21"/>
<dbReference type="InterPro" id="IPR058591">
    <property type="entry name" value="Gtf3_N"/>
</dbReference>